<evidence type="ECO:0000313" key="3">
    <source>
        <dbReference type="Proteomes" id="UP001306508"/>
    </source>
</evidence>
<dbReference type="Pfam" id="PF05204">
    <property type="entry name" value="Hom_end"/>
    <property type="match status" value="1"/>
</dbReference>
<dbReference type="GO" id="GO:0004519">
    <property type="term" value="F:endonuclease activity"/>
    <property type="evidence" value="ECO:0007669"/>
    <property type="project" value="InterPro"/>
</dbReference>
<dbReference type="Pfam" id="PF05203">
    <property type="entry name" value="Hom_end_hint"/>
    <property type="match status" value="1"/>
</dbReference>
<reference evidence="3" key="1">
    <citation type="submission" date="2023-07" db="EMBL/GenBank/DDBJ databases">
        <title>A draft genome of Kazachstania heterogenica Y-27499.</title>
        <authorList>
            <person name="Donic C."/>
            <person name="Kralova J.S."/>
            <person name="Fidel L."/>
            <person name="Ben-Dor S."/>
            <person name="Jung S."/>
        </authorList>
    </citation>
    <scope>NUCLEOTIDE SEQUENCE [LARGE SCALE GENOMIC DNA]</scope>
    <source>
        <strain evidence="3">Y27499</strain>
    </source>
</reference>
<protein>
    <recommendedName>
        <fullName evidence="1">DOD-type homing endonuclease domain-containing protein</fullName>
    </recommendedName>
</protein>
<evidence type="ECO:0000259" key="1">
    <source>
        <dbReference type="PROSITE" id="PS50819"/>
    </source>
</evidence>
<dbReference type="InterPro" id="IPR036844">
    <property type="entry name" value="Hint_dom_sf"/>
</dbReference>
<dbReference type="AlphaFoldDB" id="A0AAN7ZWZ4"/>
<organism evidence="2 3">
    <name type="scientific">Arxiozyma heterogenica</name>
    <dbReference type="NCBI Taxonomy" id="278026"/>
    <lineage>
        <taxon>Eukaryota</taxon>
        <taxon>Fungi</taxon>
        <taxon>Dikarya</taxon>
        <taxon>Ascomycota</taxon>
        <taxon>Saccharomycotina</taxon>
        <taxon>Saccharomycetes</taxon>
        <taxon>Saccharomycetales</taxon>
        <taxon>Saccharomycetaceae</taxon>
        <taxon>Arxiozyma</taxon>
    </lineage>
</organism>
<keyword evidence="3" id="KW-1185">Reference proteome</keyword>
<dbReference type="PRINTS" id="PR00379">
    <property type="entry name" value="INTEIN"/>
</dbReference>
<dbReference type="Proteomes" id="UP001306508">
    <property type="component" value="Unassembled WGS sequence"/>
</dbReference>
<dbReference type="EMBL" id="JAWIZZ010000059">
    <property type="protein sequence ID" value="KAK5774001.1"/>
    <property type="molecule type" value="Genomic_DNA"/>
</dbReference>
<dbReference type="InterPro" id="IPR004042">
    <property type="entry name" value="Intein_endonuc_central"/>
</dbReference>
<dbReference type="InterPro" id="IPR007869">
    <property type="entry name" value="Homing_endonuc_PI-Sce"/>
</dbReference>
<dbReference type="InterPro" id="IPR007868">
    <property type="entry name" value="Hom_end_hint"/>
</dbReference>
<evidence type="ECO:0000313" key="2">
    <source>
        <dbReference type="EMBL" id="KAK5774001.1"/>
    </source>
</evidence>
<dbReference type="GO" id="GO:0016539">
    <property type="term" value="P:intein-mediated protein splicing"/>
    <property type="evidence" value="ECO:0007669"/>
    <property type="project" value="InterPro"/>
</dbReference>
<dbReference type="InterPro" id="IPR027434">
    <property type="entry name" value="Homing_endonucl"/>
</dbReference>
<proteinExistence type="predicted"/>
<accession>A0AAN7ZWZ4</accession>
<dbReference type="Gene3D" id="3.10.28.10">
    <property type="entry name" value="Homing endonucleases"/>
    <property type="match status" value="2"/>
</dbReference>
<dbReference type="Gene3D" id="2.170.16.10">
    <property type="entry name" value="Hedgehog/Intein (Hint) domain"/>
    <property type="match status" value="1"/>
</dbReference>
<dbReference type="SUPFAM" id="SSF51294">
    <property type="entry name" value="Hedgehog/intein (Hint) domain"/>
    <property type="match status" value="1"/>
</dbReference>
<gene>
    <name evidence="2" type="ORF">RI543_004759</name>
</gene>
<dbReference type="SUPFAM" id="SSF55608">
    <property type="entry name" value="Homing endonucleases"/>
    <property type="match status" value="2"/>
</dbReference>
<name>A0AAN7ZWZ4_9SACH</name>
<sequence length="574" mass="66377">MFEENIKLIMKNGKTIAINKIKTNSYVMCEDGDIAKVTAMTRDLQTTYEIVQVTKHRDETHVERPIFHRIQFNCSLGHILELSVPSIPKLEKSLKHERYLVKIKKLVDFQTSDGRIIVIPKDKFVSFPLTTEGEYQARNYMETVQKEQPTYIDFRVELRDIDYLNSHIRLATLMRYSPVINGNGILSEFLTGQKHLITSAVLGMAWLLGLWIGDGTTRHPEISMDSHDISLWQGLLKNVSPWGLVPTYKDACIPLRAKHVKLYYGNADSKRKHQMFRTNNPFWKCLVKLDFKNKEDGTKKIPEFMWHDDIEVRESFLAGLIDADGYVAYGEKNGDVFGVSIQTIYPSVMNGIINVARSLGIKASVTTKPERENIIENRVVQCKFTYECTLVGESTLQNVLSKCQSGHKKRPKPVKISREPIRFHFEERKRGLNWVYGFQTDKDKTILLSNYVVVTSCNNHHCHTEQKKFSPDRNLRRCKACSKINAKCCYKDWTGRHNLCSRCRARYVVSGYRCLECHYVPDQRSIKKLKRNDMPLRCDRCQGSYYYDPIRGPIDNKMSVLPSPSKEQNPNKIS</sequence>
<feature type="domain" description="DOD-type homing endonuclease" evidence="1">
    <location>
        <begin position="207"/>
        <end position="361"/>
    </location>
</feature>
<dbReference type="GO" id="GO:0003677">
    <property type="term" value="F:DNA binding"/>
    <property type="evidence" value="ECO:0007669"/>
    <property type="project" value="InterPro"/>
</dbReference>
<dbReference type="InterPro" id="IPR006142">
    <property type="entry name" value="INTEIN"/>
</dbReference>
<dbReference type="PROSITE" id="PS50819">
    <property type="entry name" value="INTEIN_ENDONUCLEASE"/>
    <property type="match status" value="1"/>
</dbReference>
<comment type="caution">
    <text evidence="2">The sequence shown here is derived from an EMBL/GenBank/DDBJ whole genome shotgun (WGS) entry which is preliminary data.</text>
</comment>